<reference evidence="4" key="1">
    <citation type="submission" date="2017-12" db="EMBL/GenBank/DDBJ databases">
        <authorList>
            <consortium name="DOE Joint Genome Institute"/>
            <person name="Mondo S.J."/>
            <person name="Kjaerbolling I."/>
            <person name="Vesth T.C."/>
            <person name="Frisvad J.C."/>
            <person name="Nybo J.L."/>
            <person name="Theobald S."/>
            <person name="Kuo A."/>
            <person name="Bowyer P."/>
            <person name="Matsuda Y."/>
            <person name="Lyhne E.K."/>
            <person name="Kogle M.E."/>
            <person name="Clum A."/>
            <person name="Lipzen A."/>
            <person name="Salamov A."/>
            <person name="Ngan C.Y."/>
            <person name="Daum C."/>
            <person name="Chiniquy J."/>
            <person name="Barry K."/>
            <person name="LaButti K."/>
            <person name="Haridas S."/>
            <person name="Simmons B.A."/>
            <person name="Magnuson J.K."/>
            <person name="Mortensen U.H."/>
            <person name="Larsen T.O."/>
            <person name="Grigoriev I.V."/>
            <person name="Baker S.E."/>
            <person name="Andersen M.R."/>
            <person name="Nordberg H.P."/>
            <person name="Cantor M.N."/>
            <person name="Hua S.X."/>
        </authorList>
    </citation>
    <scope>NUCLEOTIDE SEQUENCE [LARGE SCALE GENOMIC DNA]</scope>
    <source>
        <strain evidence="4">IBT 19404</strain>
    </source>
</reference>
<evidence type="ECO:0000256" key="2">
    <source>
        <dbReference type="ARBA" id="ARBA00022553"/>
    </source>
</evidence>
<dbReference type="Proteomes" id="UP000235023">
    <property type="component" value="Unassembled WGS sequence"/>
</dbReference>
<proteinExistence type="predicted"/>
<evidence type="ECO:0000313" key="4">
    <source>
        <dbReference type="Proteomes" id="UP000235023"/>
    </source>
</evidence>
<dbReference type="InterPro" id="IPR042099">
    <property type="entry name" value="ANL_N_sf"/>
</dbReference>
<organism evidence="3 4">
    <name type="scientific">Aspergillus taichungensis</name>
    <dbReference type="NCBI Taxonomy" id="482145"/>
    <lineage>
        <taxon>Eukaryota</taxon>
        <taxon>Fungi</taxon>
        <taxon>Dikarya</taxon>
        <taxon>Ascomycota</taxon>
        <taxon>Pezizomycotina</taxon>
        <taxon>Eurotiomycetes</taxon>
        <taxon>Eurotiomycetidae</taxon>
        <taxon>Eurotiales</taxon>
        <taxon>Aspergillaceae</taxon>
        <taxon>Aspergillus</taxon>
        <taxon>Aspergillus subgen. Circumdati</taxon>
    </lineage>
</organism>
<name>A0A2J5HZ70_9EURO</name>
<dbReference type="SUPFAM" id="SSF56801">
    <property type="entry name" value="Acetyl-CoA synthetase-like"/>
    <property type="match status" value="1"/>
</dbReference>
<protein>
    <submittedName>
        <fullName evidence="3">Acetyl-CoA synthetase-like protein</fullName>
    </submittedName>
</protein>
<gene>
    <name evidence="3" type="ORF">BDW42DRAFT_200286</name>
</gene>
<dbReference type="PANTHER" id="PTHR43439:SF2">
    <property type="entry name" value="ENZYME, PUTATIVE (JCVI)-RELATED"/>
    <property type="match status" value="1"/>
</dbReference>
<dbReference type="InterPro" id="IPR051414">
    <property type="entry name" value="Adenylate-forming_Reductase"/>
</dbReference>
<dbReference type="AlphaFoldDB" id="A0A2J5HZ70"/>
<keyword evidence="1" id="KW-0596">Phosphopantetheine</keyword>
<evidence type="ECO:0000256" key="1">
    <source>
        <dbReference type="ARBA" id="ARBA00022450"/>
    </source>
</evidence>
<dbReference type="Gene3D" id="3.40.50.12780">
    <property type="entry name" value="N-terminal domain of ligase-like"/>
    <property type="match status" value="1"/>
</dbReference>
<sequence>MRALTEVVEQPAAEQTDGLWVKTGASGKSAPVWSPIAWSQLVRTVDYVSHWTEALLGPTAEGETVLYMGLSDVQYPIMALAALNTWYTIYLALSRNPQNVQDHFLDSITCIEFIHTSELAAQMQALTMHHSELDPLQTGAIFQHEPASTPYDHFCLLQEGYVVLILHSSDPTSLPKLIVIRTGALATMDTVTFMSAPSGRRNMHDEPFAPKLIVLPMPFFHIVIITAQARSIYHQGSVALLSPGQPAMADFLTRAIKQNEPSAATLAPPVLEETRYFPSGLEILPMLGDVFHSDAPLAYSRGDRIAQVTNLQPHIGNTEITNAPNYVAEETGDWEYIEHSADADTDMEPATVPSFEMVIPDEHQSAGIEAPTGLEAIKGIVKTALRTCLGSSDREYTDDDGIYIGGFDSLRVLALSNIVLSLFL</sequence>
<dbReference type="PANTHER" id="PTHR43439">
    <property type="entry name" value="PHENYLACETATE-COENZYME A LIGASE"/>
    <property type="match status" value="1"/>
</dbReference>
<dbReference type="EMBL" id="KZ559524">
    <property type="protein sequence ID" value="PLN82770.1"/>
    <property type="molecule type" value="Genomic_DNA"/>
</dbReference>
<keyword evidence="4" id="KW-1185">Reference proteome</keyword>
<keyword evidence="2" id="KW-0597">Phosphoprotein</keyword>
<accession>A0A2J5HZ70</accession>
<evidence type="ECO:0000313" key="3">
    <source>
        <dbReference type="EMBL" id="PLN82770.1"/>
    </source>
</evidence>
<dbReference type="OrthoDB" id="429813at2759"/>